<sequence>MCRTQAMSCGCRELYKWIELRHGHGRPGSDPRLDTMVAVVDTDASKHGSRVGCVVGDVCGNGGYVIGGGDGCSAEVVSGNDGVRGDDGFEREAGN</sequence>
<dbReference type="EMBL" id="JANAVB010021599">
    <property type="protein sequence ID" value="KAJ6825584.1"/>
    <property type="molecule type" value="Genomic_DNA"/>
</dbReference>
<name>A0AAX6GA58_IRIPA</name>
<evidence type="ECO:0000313" key="1">
    <source>
        <dbReference type="EMBL" id="KAJ6825584.1"/>
    </source>
</evidence>
<proteinExistence type="predicted"/>
<keyword evidence="2" id="KW-1185">Reference proteome</keyword>
<dbReference type="Proteomes" id="UP001140949">
    <property type="component" value="Unassembled WGS sequence"/>
</dbReference>
<organism evidence="1 2">
    <name type="scientific">Iris pallida</name>
    <name type="common">Sweet iris</name>
    <dbReference type="NCBI Taxonomy" id="29817"/>
    <lineage>
        <taxon>Eukaryota</taxon>
        <taxon>Viridiplantae</taxon>
        <taxon>Streptophyta</taxon>
        <taxon>Embryophyta</taxon>
        <taxon>Tracheophyta</taxon>
        <taxon>Spermatophyta</taxon>
        <taxon>Magnoliopsida</taxon>
        <taxon>Liliopsida</taxon>
        <taxon>Asparagales</taxon>
        <taxon>Iridaceae</taxon>
        <taxon>Iridoideae</taxon>
        <taxon>Irideae</taxon>
        <taxon>Iris</taxon>
    </lineage>
</organism>
<accession>A0AAX6GA58</accession>
<comment type="caution">
    <text evidence="1">The sequence shown here is derived from an EMBL/GenBank/DDBJ whole genome shotgun (WGS) entry which is preliminary data.</text>
</comment>
<gene>
    <name evidence="1" type="ORF">M6B38_377095</name>
</gene>
<evidence type="ECO:0000313" key="2">
    <source>
        <dbReference type="Proteomes" id="UP001140949"/>
    </source>
</evidence>
<reference evidence="1" key="1">
    <citation type="journal article" date="2023" name="GigaByte">
        <title>Genome assembly of the bearded iris, Iris pallida Lam.</title>
        <authorList>
            <person name="Bruccoleri R.E."/>
            <person name="Oakeley E.J."/>
            <person name="Faust A.M.E."/>
            <person name="Altorfer M."/>
            <person name="Dessus-Babus S."/>
            <person name="Burckhardt D."/>
            <person name="Oertli M."/>
            <person name="Naumann U."/>
            <person name="Petersen F."/>
            <person name="Wong J."/>
        </authorList>
    </citation>
    <scope>NUCLEOTIDE SEQUENCE</scope>
    <source>
        <strain evidence="1">GSM-AAB239-AS_SAM_17_03QT</strain>
    </source>
</reference>
<protein>
    <submittedName>
        <fullName evidence="1">Vegetative cell wall protein gp1-like</fullName>
    </submittedName>
</protein>
<dbReference type="AlphaFoldDB" id="A0AAX6GA58"/>
<reference evidence="1" key="2">
    <citation type="submission" date="2023-04" db="EMBL/GenBank/DDBJ databases">
        <authorList>
            <person name="Bruccoleri R.E."/>
            <person name="Oakeley E.J."/>
            <person name="Faust A.-M."/>
            <person name="Dessus-Babus S."/>
            <person name="Altorfer M."/>
            <person name="Burckhardt D."/>
            <person name="Oertli M."/>
            <person name="Naumann U."/>
            <person name="Petersen F."/>
            <person name="Wong J."/>
        </authorList>
    </citation>
    <scope>NUCLEOTIDE SEQUENCE</scope>
    <source>
        <strain evidence="1">GSM-AAB239-AS_SAM_17_03QT</strain>
        <tissue evidence="1">Leaf</tissue>
    </source>
</reference>